<organism evidence="1 2">
    <name type="scientific">Nephila pilipes</name>
    <name type="common">Giant wood spider</name>
    <name type="synonym">Nephila maculata</name>
    <dbReference type="NCBI Taxonomy" id="299642"/>
    <lineage>
        <taxon>Eukaryota</taxon>
        <taxon>Metazoa</taxon>
        <taxon>Ecdysozoa</taxon>
        <taxon>Arthropoda</taxon>
        <taxon>Chelicerata</taxon>
        <taxon>Arachnida</taxon>
        <taxon>Araneae</taxon>
        <taxon>Araneomorphae</taxon>
        <taxon>Entelegynae</taxon>
        <taxon>Araneoidea</taxon>
        <taxon>Nephilidae</taxon>
        <taxon>Nephila</taxon>
    </lineage>
</organism>
<comment type="caution">
    <text evidence="1">The sequence shown here is derived from an EMBL/GenBank/DDBJ whole genome shotgun (WGS) entry which is preliminary data.</text>
</comment>
<protein>
    <submittedName>
        <fullName evidence="1">Uncharacterized protein</fullName>
    </submittedName>
</protein>
<keyword evidence="2" id="KW-1185">Reference proteome</keyword>
<name>A0A8X6NZ09_NEPPI</name>
<sequence>MNNPNLYQTSRAYSQWLNFAISHLGVHRNKKENVMAMHGAKSKQLEIPQTLKIAYNQTTTNINSFSAKTLKNSSKEKIWKVRRHVSLHLEHVEAMARFRLMKR</sequence>
<accession>A0A8X6NZ09</accession>
<dbReference type="Proteomes" id="UP000887013">
    <property type="component" value="Unassembled WGS sequence"/>
</dbReference>
<proteinExistence type="predicted"/>
<dbReference type="EMBL" id="BMAW01109703">
    <property type="protein sequence ID" value="GFT39658.1"/>
    <property type="molecule type" value="Genomic_DNA"/>
</dbReference>
<evidence type="ECO:0000313" key="1">
    <source>
        <dbReference type="EMBL" id="GFT39658.1"/>
    </source>
</evidence>
<gene>
    <name evidence="1" type="ORF">NPIL_55881</name>
</gene>
<reference evidence="1" key="1">
    <citation type="submission" date="2020-08" db="EMBL/GenBank/DDBJ databases">
        <title>Multicomponent nature underlies the extraordinary mechanical properties of spider dragline silk.</title>
        <authorList>
            <person name="Kono N."/>
            <person name="Nakamura H."/>
            <person name="Mori M."/>
            <person name="Yoshida Y."/>
            <person name="Ohtoshi R."/>
            <person name="Malay A.D."/>
            <person name="Moran D.A.P."/>
            <person name="Tomita M."/>
            <person name="Numata K."/>
            <person name="Arakawa K."/>
        </authorList>
    </citation>
    <scope>NUCLEOTIDE SEQUENCE</scope>
</reference>
<evidence type="ECO:0000313" key="2">
    <source>
        <dbReference type="Proteomes" id="UP000887013"/>
    </source>
</evidence>
<dbReference type="AlphaFoldDB" id="A0A8X6NZ09"/>